<name>A0A803KEU7_XENTR</name>
<reference evidence="13" key="2">
    <citation type="submission" date="2021-03" db="UniProtKB">
        <authorList>
            <consortium name="Ensembl"/>
        </authorList>
    </citation>
    <scope>IDENTIFICATION</scope>
</reference>
<dbReference type="SUPFAM" id="SSF81321">
    <property type="entry name" value="Family A G protein-coupled receptor-like"/>
    <property type="match status" value="1"/>
</dbReference>
<evidence type="ECO:0000256" key="7">
    <source>
        <dbReference type="ARBA" id="ARBA00023040"/>
    </source>
</evidence>
<keyword evidence="3 11" id="KW-1003">Cell membrane</keyword>
<feature type="transmembrane region" description="Helical" evidence="11">
    <location>
        <begin position="46"/>
        <end position="67"/>
    </location>
</feature>
<dbReference type="InterPro" id="IPR004072">
    <property type="entry name" value="Vmron_rcpt_1"/>
</dbReference>
<dbReference type="Gene3D" id="1.20.1070.10">
    <property type="entry name" value="Rhodopsin 7-helix transmembrane proteins"/>
    <property type="match status" value="1"/>
</dbReference>
<dbReference type="InParanoid" id="A0A803KEU7"/>
<accession>A0A803KEU7</accession>
<feature type="transmembrane region" description="Helical" evidence="11">
    <location>
        <begin position="190"/>
        <end position="208"/>
    </location>
</feature>
<evidence type="ECO:0000256" key="9">
    <source>
        <dbReference type="ARBA" id="ARBA00023170"/>
    </source>
</evidence>
<feature type="transmembrane region" description="Helical" evidence="11">
    <location>
        <begin position="128"/>
        <end position="149"/>
    </location>
</feature>
<dbReference type="InterPro" id="IPR017452">
    <property type="entry name" value="GPCR_Rhodpsn_7TM"/>
</dbReference>
<dbReference type="GeneTree" id="ENSGT01030000234553"/>
<feature type="domain" description="G-protein coupled receptors family 1 profile" evidence="12">
    <location>
        <begin position="22"/>
        <end position="283"/>
    </location>
</feature>
<evidence type="ECO:0000256" key="2">
    <source>
        <dbReference type="ARBA" id="ARBA00010663"/>
    </source>
</evidence>
<feature type="transmembrane region" description="Helical" evidence="11">
    <location>
        <begin position="6"/>
        <end position="34"/>
    </location>
</feature>
<sequence>MDPWLILYVTGFISMDLIGIPGNLFILFAFLHIFHHHGKVTMGEIILAELALSNLLVILTWGIPITLQTTGLIKVYKDIFCQINLYFYCIGRAMSVSITSILGCFQCVSITPTAKLCLPLKRKFLDHLYAILVLLWIFNLIVSSTRLLYSTVSLKNVTSPYVLSYSYCFVIFPSYLVYLGNGVIYVVRDLFFLSLMMLTSGYLLHVFYNHRKQVKCIQVYMNKHAEIQAAKAVLTLLIMYIISFGLDNVFWIITLYAYKWSHRITEARIFFDSCYSAISPVVIILTNKKIQMGLRCSKKEKKP</sequence>
<dbReference type="AlphaFoldDB" id="A0A803KEU7"/>
<dbReference type="GO" id="GO:0016503">
    <property type="term" value="F:pheromone receptor activity"/>
    <property type="evidence" value="ECO:0007669"/>
    <property type="project" value="InterPro"/>
</dbReference>
<keyword evidence="5 11" id="KW-0812">Transmembrane</keyword>
<comment type="similarity">
    <text evidence="2 11">Belongs to the G-protein coupled receptor 1 family.</text>
</comment>
<keyword evidence="10 11" id="KW-0807">Transducer</keyword>
<keyword evidence="6 11" id="KW-1133">Transmembrane helix</keyword>
<evidence type="ECO:0000256" key="5">
    <source>
        <dbReference type="ARBA" id="ARBA00022692"/>
    </source>
</evidence>
<dbReference type="PANTHER" id="PTHR24062">
    <property type="entry name" value="VOMERONASAL TYPE-1 RECEPTOR"/>
    <property type="match status" value="1"/>
</dbReference>
<proteinExistence type="inferred from homology"/>
<evidence type="ECO:0000256" key="6">
    <source>
        <dbReference type="ARBA" id="ARBA00022989"/>
    </source>
</evidence>
<reference evidence="13" key="1">
    <citation type="journal article" date="2010" name="Science">
        <title>The genome of the Western clawed frog Xenopus tropicalis.</title>
        <authorList>
            <person name="Hellsten U."/>
            <person name="Harland R.M."/>
            <person name="Gilchrist M.J."/>
            <person name="Hendrix D."/>
            <person name="Jurka J."/>
            <person name="Kapitonov V."/>
            <person name="Ovcharenko I."/>
            <person name="Putnam N.H."/>
            <person name="Shu S."/>
            <person name="Taher L."/>
            <person name="Blitz I.L."/>
            <person name="Blumberg B."/>
            <person name="Dichmann D.S."/>
            <person name="Dubchak I."/>
            <person name="Amaya E."/>
            <person name="Detter J.C."/>
            <person name="Fletcher R."/>
            <person name="Gerhard D.S."/>
            <person name="Goodstein D."/>
            <person name="Graves T."/>
            <person name="Grigoriev I.V."/>
            <person name="Grimwood J."/>
            <person name="Kawashima T."/>
            <person name="Lindquist E."/>
            <person name="Lucas S.M."/>
            <person name="Mead P.E."/>
            <person name="Mitros T."/>
            <person name="Ogino H."/>
            <person name="Ohta Y."/>
            <person name="Poliakov A.V."/>
            <person name="Pollet N."/>
            <person name="Robert J."/>
            <person name="Salamov A."/>
            <person name="Sater A.K."/>
            <person name="Schmutz J."/>
            <person name="Terry A."/>
            <person name="Vize P.D."/>
            <person name="Warren W.C."/>
            <person name="Wells D."/>
            <person name="Wills A."/>
            <person name="Wilson R.K."/>
            <person name="Zimmerman L.B."/>
            <person name="Zorn A.M."/>
            <person name="Grainger R."/>
            <person name="Grammer T."/>
            <person name="Khokha M.K."/>
            <person name="Richardson P.M."/>
            <person name="Rokhsar D.S."/>
        </authorList>
    </citation>
    <scope>NUCLEOTIDE SEQUENCE [LARGE SCALE GENOMIC DNA]</scope>
    <source>
        <strain evidence="13">Nigerian</strain>
    </source>
</reference>
<dbReference type="GO" id="GO:0019236">
    <property type="term" value="P:response to pheromone"/>
    <property type="evidence" value="ECO:0007669"/>
    <property type="project" value="UniProtKB-KW"/>
</dbReference>
<evidence type="ECO:0000256" key="11">
    <source>
        <dbReference type="RuleBase" id="RU364061"/>
    </source>
</evidence>
<keyword evidence="7 11" id="KW-0297">G-protein coupled receptor</keyword>
<dbReference type="Pfam" id="PF03402">
    <property type="entry name" value="V1R"/>
    <property type="match status" value="1"/>
</dbReference>
<keyword evidence="4 11" id="KW-0589">Pheromone response</keyword>
<dbReference type="Ensembl" id="ENSXETT00000123305">
    <property type="protein sequence ID" value="ENSXETP00000118935"/>
    <property type="gene ID" value="ENSXETG00000045660"/>
</dbReference>
<evidence type="ECO:0000256" key="10">
    <source>
        <dbReference type="ARBA" id="ARBA00023224"/>
    </source>
</evidence>
<comment type="subcellular location">
    <subcellularLocation>
        <location evidence="1 11">Cell membrane</location>
        <topology evidence="1 11">Multi-pass membrane protein</topology>
    </subcellularLocation>
</comment>
<feature type="transmembrane region" description="Helical" evidence="11">
    <location>
        <begin position="269"/>
        <end position="286"/>
    </location>
</feature>
<evidence type="ECO:0000259" key="12">
    <source>
        <dbReference type="PROSITE" id="PS50262"/>
    </source>
</evidence>
<organism evidence="13">
    <name type="scientific">Xenopus tropicalis</name>
    <name type="common">Western clawed frog</name>
    <name type="synonym">Silurana tropicalis</name>
    <dbReference type="NCBI Taxonomy" id="8364"/>
    <lineage>
        <taxon>Eukaryota</taxon>
        <taxon>Metazoa</taxon>
        <taxon>Chordata</taxon>
        <taxon>Craniata</taxon>
        <taxon>Vertebrata</taxon>
        <taxon>Euteleostomi</taxon>
        <taxon>Amphibia</taxon>
        <taxon>Batrachia</taxon>
        <taxon>Anura</taxon>
        <taxon>Pipoidea</taxon>
        <taxon>Pipidae</taxon>
        <taxon>Xenopodinae</taxon>
        <taxon>Xenopus</taxon>
        <taxon>Silurana</taxon>
    </lineage>
</organism>
<keyword evidence="8 11" id="KW-0472">Membrane</keyword>
<feature type="transmembrane region" description="Helical" evidence="11">
    <location>
        <begin position="161"/>
        <end position="178"/>
    </location>
</feature>
<protein>
    <recommendedName>
        <fullName evidence="11">Vomeronasal type-1 receptor</fullName>
    </recommendedName>
</protein>
<evidence type="ECO:0000256" key="8">
    <source>
        <dbReference type="ARBA" id="ARBA00023136"/>
    </source>
</evidence>
<feature type="transmembrane region" description="Helical" evidence="11">
    <location>
        <begin position="229"/>
        <end position="257"/>
    </location>
</feature>
<evidence type="ECO:0000313" key="13">
    <source>
        <dbReference type="Ensembl" id="ENSXETP00000118935"/>
    </source>
</evidence>
<dbReference type="PRINTS" id="PR00237">
    <property type="entry name" value="GPCRRHODOPSN"/>
</dbReference>
<evidence type="ECO:0000256" key="1">
    <source>
        <dbReference type="ARBA" id="ARBA00004651"/>
    </source>
</evidence>
<evidence type="ECO:0000256" key="4">
    <source>
        <dbReference type="ARBA" id="ARBA00022507"/>
    </source>
</evidence>
<dbReference type="GO" id="GO:0005886">
    <property type="term" value="C:plasma membrane"/>
    <property type="evidence" value="ECO:0007669"/>
    <property type="project" value="UniProtKB-SubCell"/>
</dbReference>
<dbReference type="FunCoup" id="A0A803KEU7">
    <property type="interactions" value="4"/>
</dbReference>
<dbReference type="PROSITE" id="PS50262">
    <property type="entry name" value="G_PROTEIN_RECEP_F1_2"/>
    <property type="match status" value="1"/>
</dbReference>
<keyword evidence="9 11" id="KW-0675">Receptor</keyword>
<evidence type="ECO:0000256" key="3">
    <source>
        <dbReference type="ARBA" id="ARBA00022475"/>
    </source>
</evidence>
<dbReference type="InterPro" id="IPR000276">
    <property type="entry name" value="GPCR_Rhodpsn"/>
</dbReference>